<dbReference type="GO" id="GO:0004190">
    <property type="term" value="F:aspartic-type endopeptidase activity"/>
    <property type="evidence" value="ECO:0007669"/>
    <property type="project" value="InterPro"/>
</dbReference>
<dbReference type="EMBL" id="JAFNEN010001185">
    <property type="protein sequence ID" value="KAG8174589.1"/>
    <property type="molecule type" value="Genomic_DNA"/>
</dbReference>
<comment type="caution">
    <text evidence="11">The sequence shown here is derived from an EMBL/GenBank/DDBJ whole genome shotgun (WGS) entry which is preliminary data.</text>
</comment>
<protein>
    <recommendedName>
        <fullName evidence="13">Reverse transcriptase</fullName>
    </recommendedName>
</protein>
<dbReference type="InterPro" id="IPR001995">
    <property type="entry name" value="Peptidase_A2_cat"/>
</dbReference>
<dbReference type="PROSITE" id="PS50878">
    <property type="entry name" value="RT_POL"/>
    <property type="match status" value="1"/>
</dbReference>
<dbReference type="Proteomes" id="UP000827092">
    <property type="component" value="Unassembled WGS sequence"/>
</dbReference>
<dbReference type="SUPFAM" id="SSF56672">
    <property type="entry name" value="DNA/RNA polymerases"/>
    <property type="match status" value="1"/>
</dbReference>
<feature type="region of interest" description="Disordered" evidence="8">
    <location>
        <begin position="1"/>
        <end position="32"/>
    </location>
</feature>
<keyword evidence="1" id="KW-0645">Protease</keyword>
<dbReference type="CDD" id="cd06094">
    <property type="entry name" value="RP_Saci_like"/>
    <property type="match status" value="1"/>
</dbReference>
<dbReference type="Pfam" id="PF00078">
    <property type="entry name" value="RVT_1"/>
    <property type="match status" value="1"/>
</dbReference>
<dbReference type="FunFam" id="3.10.10.10:FF:000007">
    <property type="entry name" value="Retrovirus-related Pol polyprotein from transposon 17.6-like Protein"/>
    <property type="match status" value="1"/>
</dbReference>
<evidence type="ECO:0000256" key="5">
    <source>
        <dbReference type="ARBA" id="ARBA00022759"/>
    </source>
</evidence>
<dbReference type="InterPro" id="IPR021109">
    <property type="entry name" value="Peptidase_aspartic_dom_sf"/>
</dbReference>
<keyword evidence="5" id="KW-0255">Endonuclease</keyword>
<dbReference type="CDD" id="cd01647">
    <property type="entry name" value="RT_LTR"/>
    <property type="match status" value="1"/>
</dbReference>
<dbReference type="GO" id="GO:0003964">
    <property type="term" value="F:RNA-directed DNA polymerase activity"/>
    <property type="evidence" value="ECO:0007669"/>
    <property type="project" value="UniProtKB-KW"/>
</dbReference>
<evidence type="ECO:0000256" key="6">
    <source>
        <dbReference type="ARBA" id="ARBA00022801"/>
    </source>
</evidence>
<dbReference type="InterPro" id="IPR043502">
    <property type="entry name" value="DNA/RNA_pol_sf"/>
</dbReference>
<evidence type="ECO:0008006" key="13">
    <source>
        <dbReference type="Google" id="ProtNLM"/>
    </source>
</evidence>
<dbReference type="GO" id="GO:0006508">
    <property type="term" value="P:proteolysis"/>
    <property type="evidence" value="ECO:0007669"/>
    <property type="project" value="UniProtKB-KW"/>
</dbReference>
<dbReference type="PROSITE" id="PS50175">
    <property type="entry name" value="ASP_PROT_RETROV"/>
    <property type="match status" value="1"/>
</dbReference>
<evidence type="ECO:0000256" key="7">
    <source>
        <dbReference type="ARBA" id="ARBA00022918"/>
    </source>
</evidence>
<feature type="domain" description="Peptidase A2" evidence="9">
    <location>
        <begin position="107"/>
        <end position="181"/>
    </location>
</feature>
<dbReference type="InterPro" id="IPR000477">
    <property type="entry name" value="RT_dom"/>
</dbReference>
<feature type="compositionally biased region" description="Basic and acidic residues" evidence="8">
    <location>
        <begin position="8"/>
        <end position="18"/>
    </location>
</feature>
<dbReference type="Gene3D" id="2.40.70.10">
    <property type="entry name" value="Acid Proteases"/>
    <property type="match status" value="1"/>
</dbReference>
<evidence type="ECO:0000259" key="9">
    <source>
        <dbReference type="PROSITE" id="PS50175"/>
    </source>
</evidence>
<dbReference type="SUPFAM" id="SSF50630">
    <property type="entry name" value="Acid proteases"/>
    <property type="match status" value="1"/>
</dbReference>
<keyword evidence="2" id="KW-0808">Transferase</keyword>
<keyword evidence="7" id="KW-0695">RNA-directed DNA polymerase</keyword>
<dbReference type="AlphaFoldDB" id="A0AAV6TRQ5"/>
<dbReference type="PANTHER" id="PTHR37984">
    <property type="entry name" value="PROTEIN CBG26694"/>
    <property type="match status" value="1"/>
</dbReference>
<evidence type="ECO:0000256" key="2">
    <source>
        <dbReference type="ARBA" id="ARBA00022679"/>
    </source>
</evidence>
<keyword evidence="6" id="KW-0378">Hydrolase</keyword>
<dbReference type="InterPro" id="IPR050951">
    <property type="entry name" value="Retrovirus_Pol_polyprotein"/>
</dbReference>
<dbReference type="GO" id="GO:0004519">
    <property type="term" value="F:endonuclease activity"/>
    <property type="evidence" value="ECO:0007669"/>
    <property type="project" value="UniProtKB-KW"/>
</dbReference>
<accession>A0AAV6TRQ5</accession>
<proteinExistence type="predicted"/>
<evidence type="ECO:0000259" key="10">
    <source>
        <dbReference type="PROSITE" id="PS50878"/>
    </source>
</evidence>
<dbReference type="InterPro" id="IPR001969">
    <property type="entry name" value="Aspartic_peptidase_AS"/>
</dbReference>
<dbReference type="Gene3D" id="3.30.70.270">
    <property type="match status" value="1"/>
</dbReference>
<dbReference type="InterPro" id="IPR043128">
    <property type="entry name" value="Rev_trsase/Diguanyl_cyclase"/>
</dbReference>
<name>A0AAV6TRQ5_9ARAC</name>
<dbReference type="FunFam" id="2.40.70.10:FF:000130">
    <property type="entry name" value="Retrovirus-related Pol polyprotein from transposon opus-like Protein"/>
    <property type="match status" value="1"/>
</dbReference>
<evidence type="ECO:0000256" key="4">
    <source>
        <dbReference type="ARBA" id="ARBA00022722"/>
    </source>
</evidence>
<dbReference type="Gene3D" id="3.10.10.10">
    <property type="entry name" value="HIV Type 1 Reverse Transcriptase, subunit A, domain 1"/>
    <property type="match status" value="1"/>
</dbReference>
<feature type="domain" description="Reverse transcriptase" evidence="10">
    <location>
        <begin position="283"/>
        <end position="460"/>
    </location>
</feature>
<dbReference type="InterPro" id="IPR034132">
    <property type="entry name" value="RP_Saci-like"/>
</dbReference>
<dbReference type="PROSITE" id="PS00141">
    <property type="entry name" value="ASP_PROTEASE"/>
    <property type="match status" value="1"/>
</dbReference>
<dbReference type="PANTHER" id="PTHR37984:SF5">
    <property type="entry name" value="PROTEIN NYNRIN-LIKE"/>
    <property type="match status" value="1"/>
</dbReference>
<keyword evidence="12" id="KW-1185">Reference proteome</keyword>
<evidence type="ECO:0000256" key="8">
    <source>
        <dbReference type="SAM" id="MobiDB-lite"/>
    </source>
</evidence>
<evidence type="ECO:0000256" key="1">
    <source>
        <dbReference type="ARBA" id="ARBA00022670"/>
    </source>
</evidence>
<evidence type="ECO:0000256" key="3">
    <source>
        <dbReference type="ARBA" id="ARBA00022695"/>
    </source>
</evidence>
<evidence type="ECO:0000313" key="11">
    <source>
        <dbReference type="EMBL" id="KAG8174589.1"/>
    </source>
</evidence>
<keyword evidence="4" id="KW-0540">Nuclease</keyword>
<reference evidence="11 12" key="1">
    <citation type="journal article" date="2022" name="Nat. Ecol. Evol.">
        <title>A masculinizing supergene underlies an exaggerated male reproductive morph in a spider.</title>
        <authorList>
            <person name="Hendrickx F."/>
            <person name="De Corte Z."/>
            <person name="Sonet G."/>
            <person name="Van Belleghem S.M."/>
            <person name="Kostlbacher S."/>
            <person name="Vangestel C."/>
        </authorList>
    </citation>
    <scope>NUCLEOTIDE SEQUENCE [LARGE SCALE GENOMIC DNA]</scope>
    <source>
        <strain evidence="11">W744_W776</strain>
    </source>
</reference>
<organism evidence="11 12">
    <name type="scientific">Oedothorax gibbosus</name>
    <dbReference type="NCBI Taxonomy" id="931172"/>
    <lineage>
        <taxon>Eukaryota</taxon>
        <taxon>Metazoa</taxon>
        <taxon>Ecdysozoa</taxon>
        <taxon>Arthropoda</taxon>
        <taxon>Chelicerata</taxon>
        <taxon>Arachnida</taxon>
        <taxon>Araneae</taxon>
        <taxon>Araneomorphae</taxon>
        <taxon>Entelegynae</taxon>
        <taxon>Araneoidea</taxon>
        <taxon>Linyphiidae</taxon>
        <taxon>Erigoninae</taxon>
        <taxon>Oedothorax</taxon>
    </lineage>
</organism>
<sequence>MASDDEQERGTQTEDDATKSLPGVEGHEEDHLEVLLVEGFPEPDPTPEADSIQVQEYAGTTNDLEARQEIATSRANCFRKLTGPSLEATSDHGQPKRLFLVDKSTGLRFLIDTGAEISIVPPLTPLERNRPPGKMKLYAANGTSIPTFGEKLLQVDLNLRRSLPWPFVIAAVSHPILGADFLKNFGLLVDMKNNRLIDTSTGRKVSAPVIALSYGTISLLAQDCKYKDLLSEFPEIIKVSNPVKINHLVEHHIETIGLPVFSRARRLTPEKLAIAKQEFQYMINQGICRPSKSSWASQLHMVPKKDGDRRPCGDYRRLNNVTKPDRYPIPHIHDVAQQLEGKTIFSTIDLFRAYHQIPVREEDIQKTAVITPFGLFEFPFMSFGLCNAAQTFQRFIHSILQDLDFCSAYIDDVLVSSKDEKEHMHHLRLIFQRFQEYGIRINPSKCNFGQPEVNFLGYRITAQGTQPMEDKVSAIVPFPKPSTVQEMRRFLAMNNFYREANVVADTLSRISTIDTPSPIDYQKMAEVQKEDKKLQDLLNRPEGTSLKLQPTQFQNSNLYCDTSTGWADALPTVLMGWRATYREDLTATPAQLTYGTNIKLPENLILPSPPVSVASRWWSHEDVFGLVDYLVFGVMLLIRQASVSGM</sequence>
<gene>
    <name evidence="11" type="ORF">JTE90_011099</name>
</gene>
<evidence type="ECO:0000313" key="12">
    <source>
        <dbReference type="Proteomes" id="UP000827092"/>
    </source>
</evidence>
<keyword evidence="3" id="KW-0548">Nucleotidyltransferase</keyword>